<reference evidence="2" key="1">
    <citation type="journal article" date="2021" name="Nat. Commun.">
        <title>Genetic determinants of endophytism in the Arabidopsis root mycobiome.</title>
        <authorList>
            <person name="Mesny F."/>
            <person name="Miyauchi S."/>
            <person name="Thiergart T."/>
            <person name="Pickel B."/>
            <person name="Atanasova L."/>
            <person name="Karlsson M."/>
            <person name="Huettel B."/>
            <person name="Barry K.W."/>
            <person name="Haridas S."/>
            <person name="Chen C."/>
            <person name="Bauer D."/>
            <person name="Andreopoulos W."/>
            <person name="Pangilinan J."/>
            <person name="LaButti K."/>
            <person name="Riley R."/>
            <person name="Lipzen A."/>
            <person name="Clum A."/>
            <person name="Drula E."/>
            <person name="Henrissat B."/>
            <person name="Kohler A."/>
            <person name="Grigoriev I.V."/>
            <person name="Martin F.M."/>
            <person name="Hacquard S."/>
        </authorList>
    </citation>
    <scope>NUCLEOTIDE SEQUENCE</scope>
    <source>
        <strain evidence="2">MPI-CAGE-AT-0147</strain>
    </source>
</reference>
<dbReference type="OrthoDB" id="74360at2759"/>
<comment type="caution">
    <text evidence="2">The sequence shown here is derived from an EMBL/GenBank/DDBJ whole genome shotgun (WGS) entry which is preliminary data.</text>
</comment>
<evidence type="ECO:0000313" key="2">
    <source>
        <dbReference type="EMBL" id="KAH7109770.1"/>
    </source>
</evidence>
<dbReference type="PANTHER" id="PTHR42877:SF7">
    <property type="entry name" value="FLAVIN-BINDING MONOOXYGENASE-RELATED"/>
    <property type="match status" value="1"/>
</dbReference>
<dbReference type="EMBL" id="JAGMUV010000049">
    <property type="protein sequence ID" value="KAH7109770.1"/>
    <property type="molecule type" value="Genomic_DNA"/>
</dbReference>
<organism evidence="2 3">
    <name type="scientific">Dactylonectria macrodidyma</name>
    <dbReference type="NCBI Taxonomy" id="307937"/>
    <lineage>
        <taxon>Eukaryota</taxon>
        <taxon>Fungi</taxon>
        <taxon>Dikarya</taxon>
        <taxon>Ascomycota</taxon>
        <taxon>Pezizomycotina</taxon>
        <taxon>Sordariomycetes</taxon>
        <taxon>Hypocreomycetidae</taxon>
        <taxon>Hypocreales</taxon>
        <taxon>Nectriaceae</taxon>
        <taxon>Dactylonectria</taxon>
    </lineage>
</organism>
<evidence type="ECO:0000256" key="1">
    <source>
        <dbReference type="ARBA" id="ARBA00010139"/>
    </source>
</evidence>
<proteinExistence type="inferred from homology"/>
<dbReference type="InterPro" id="IPR051209">
    <property type="entry name" value="FAD-bind_Monooxygenase_sf"/>
</dbReference>
<dbReference type="SUPFAM" id="SSF51905">
    <property type="entry name" value="FAD/NAD(P)-binding domain"/>
    <property type="match status" value="3"/>
</dbReference>
<comment type="similarity">
    <text evidence="1">Belongs to the FAD-binding monooxygenase family.</text>
</comment>
<dbReference type="Proteomes" id="UP000738349">
    <property type="component" value="Unassembled WGS sequence"/>
</dbReference>
<name>A0A9P9CY42_9HYPO</name>
<dbReference type="AlphaFoldDB" id="A0A9P9CY42"/>
<protein>
    <submittedName>
        <fullName evidence="2">Uncharacterized protein</fullName>
    </submittedName>
</protein>
<dbReference type="InterPro" id="IPR036188">
    <property type="entry name" value="FAD/NAD-bd_sf"/>
</dbReference>
<sequence>MSTINAWNPFSGQAPPDFDYAAFDKDPEIHNNPFYRQDFGGVKITEDVINKRRKLRVVATGAGAAGLQVAYKFRKLLQDIDLVIYEKNDDVGGTWLENKYPGCACDIPSHTYQFYWNRNPDWSSFYSPAPEILKYLQDTAEKFDLNKYISFRHRVLDTKWDEGKGKWICQIQRPDGTTFIDEADILLATGGGLNKWRFPDIPGRDLFKGAMMHTAAWNTEVDLRDKVVAVIGSGSSAIQVVPGIQPDVKKLLNFVRSPVWLTPGFSAKNAGPEGSNFKYTEEQKEKFRNDPKAYEDYIRKIEEDLGSRFPMQHETSDISKEAKINMKAYMRAKIGNDDIADYLTPEFGLGCRRLSPGNEYMEAFTKGNVQLVKSSVTGFTKNGLLDDQGNEHKVDVIICATGFDTTFTPSFGVTGRDGINLKAFYGDFPRSYLAVMTPHFPNFYQFPGPGFPGSHGPVFAVLEWLTRYVMKTVVKIQKENIKAFCPKPEAAVDYYNYSHAMFRRLVYSQPCASWYKNGKRIGPVTSQYPGTRLHWCELLREPRWEDFDYTYFTGNRFQFFGNGYAQEDLDQVNLTWYFDVPEI</sequence>
<dbReference type="Gene3D" id="3.50.50.60">
    <property type="entry name" value="FAD/NAD(P)-binding domain"/>
    <property type="match status" value="3"/>
</dbReference>
<keyword evidence="3" id="KW-1185">Reference proteome</keyword>
<gene>
    <name evidence="2" type="ORF">EDB81DRAFT_672578</name>
</gene>
<evidence type="ECO:0000313" key="3">
    <source>
        <dbReference type="Proteomes" id="UP000738349"/>
    </source>
</evidence>
<dbReference type="PANTHER" id="PTHR42877">
    <property type="entry name" value="L-ORNITHINE N(5)-MONOOXYGENASE-RELATED"/>
    <property type="match status" value="1"/>
</dbReference>
<accession>A0A9P9CY42</accession>
<dbReference type="Pfam" id="PF13450">
    <property type="entry name" value="NAD_binding_8"/>
    <property type="match status" value="1"/>
</dbReference>